<proteinExistence type="inferred from homology"/>
<evidence type="ECO:0000256" key="6">
    <source>
        <dbReference type="ARBA" id="ARBA00023136"/>
    </source>
</evidence>
<protein>
    <submittedName>
        <fullName evidence="7">Equilibrative nucleotide transporter 3-like</fullName>
    </submittedName>
</protein>
<dbReference type="Proteomes" id="UP000634136">
    <property type="component" value="Unassembled WGS sequence"/>
</dbReference>
<evidence type="ECO:0000256" key="2">
    <source>
        <dbReference type="ARBA" id="ARBA00007965"/>
    </source>
</evidence>
<sequence>MTSADEVESGAPRKLEGKHKAMAVCFIRRLGSLVSWNNMLTIWDYYYKLFPKYNPGEENTTLQAILEYYESKINNRMRSLAGYIIFFTNTL</sequence>
<accession>A0A834W3V4</accession>
<evidence type="ECO:0000256" key="3">
    <source>
        <dbReference type="ARBA" id="ARBA00022448"/>
    </source>
</evidence>
<keyword evidence="4" id="KW-0812">Transmembrane</keyword>
<evidence type="ECO:0000313" key="8">
    <source>
        <dbReference type="Proteomes" id="UP000634136"/>
    </source>
</evidence>
<evidence type="ECO:0000256" key="4">
    <source>
        <dbReference type="ARBA" id="ARBA00022692"/>
    </source>
</evidence>
<comment type="similarity">
    <text evidence="2">Belongs to the SLC29A/ENT transporter (TC 2.A.57) family.</text>
</comment>
<dbReference type="EMBL" id="JAAIUW010000012">
    <property type="protein sequence ID" value="KAF7807618.1"/>
    <property type="molecule type" value="Genomic_DNA"/>
</dbReference>
<dbReference type="InterPro" id="IPR002259">
    <property type="entry name" value="Eqnu_transpt"/>
</dbReference>
<evidence type="ECO:0000313" key="7">
    <source>
        <dbReference type="EMBL" id="KAF7807618.1"/>
    </source>
</evidence>
<keyword evidence="3" id="KW-0813">Transport</keyword>
<keyword evidence="8" id="KW-1185">Reference proteome</keyword>
<dbReference type="AlphaFoldDB" id="A0A834W3V4"/>
<dbReference type="GO" id="GO:0005337">
    <property type="term" value="F:nucleoside transmembrane transporter activity"/>
    <property type="evidence" value="ECO:0007669"/>
    <property type="project" value="InterPro"/>
</dbReference>
<comment type="subcellular location">
    <subcellularLocation>
        <location evidence="1">Membrane</location>
        <topology evidence="1">Multi-pass membrane protein</topology>
    </subcellularLocation>
</comment>
<evidence type="ECO:0000256" key="5">
    <source>
        <dbReference type="ARBA" id="ARBA00022989"/>
    </source>
</evidence>
<gene>
    <name evidence="7" type="ORF">G2W53_039779</name>
</gene>
<reference evidence="7" key="1">
    <citation type="submission" date="2020-09" db="EMBL/GenBank/DDBJ databases">
        <title>Genome-Enabled Discovery of Anthraquinone Biosynthesis in Senna tora.</title>
        <authorList>
            <person name="Kang S.-H."/>
            <person name="Pandey R.P."/>
            <person name="Lee C.-M."/>
            <person name="Sim J.-S."/>
            <person name="Jeong J.-T."/>
            <person name="Choi B.-S."/>
            <person name="Jung M."/>
            <person name="Ginzburg D."/>
            <person name="Zhao K."/>
            <person name="Won S.Y."/>
            <person name="Oh T.-J."/>
            <person name="Yu Y."/>
            <person name="Kim N.-H."/>
            <person name="Lee O.R."/>
            <person name="Lee T.-H."/>
            <person name="Bashyal P."/>
            <person name="Kim T.-S."/>
            <person name="Lee W.-H."/>
            <person name="Kawkins C."/>
            <person name="Kim C.-K."/>
            <person name="Kim J.S."/>
            <person name="Ahn B.O."/>
            <person name="Rhee S.Y."/>
            <person name="Sohng J.K."/>
        </authorList>
    </citation>
    <scope>NUCLEOTIDE SEQUENCE</scope>
    <source>
        <tissue evidence="7">Leaf</tissue>
    </source>
</reference>
<evidence type="ECO:0000256" key="1">
    <source>
        <dbReference type="ARBA" id="ARBA00004141"/>
    </source>
</evidence>
<dbReference type="PANTHER" id="PTHR10332">
    <property type="entry name" value="EQUILIBRATIVE NUCLEOSIDE TRANSPORTER"/>
    <property type="match status" value="1"/>
</dbReference>
<organism evidence="7 8">
    <name type="scientific">Senna tora</name>
    <dbReference type="NCBI Taxonomy" id="362788"/>
    <lineage>
        <taxon>Eukaryota</taxon>
        <taxon>Viridiplantae</taxon>
        <taxon>Streptophyta</taxon>
        <taxon>Embryophyta</taxon>
        <taxon>Tracheophyta</taxon>
        <taxon>Spermatophyta</taxon>
        <taxon>Magnoliopsida</taxon>
        <taxon>eudicotyledons</taxon>
        <taxon>Gunneridae</taxon>
        <taxon>Pentapetalae</taxon>
        <taxon>rosids</taxon>
        <taxon>fabids</taxon>
        <taxon>Fabales</taxon>
        <taxon>Fabaceae</taxon>
        <taxon>Caesalpinioideae</taxon>
        <taxon>Cassia clade</taxon>
        <taxon>Senna</taxon>
    </lineage>
</organism>
<comment type="caution">
    <text evidence="7">The sequence shown here is derived from an EMBL/GenBank/DDBJ whole genome shotgun (WGS) entry which is preliminary data.</text>
</comment>
<keyword evidence="5" id="KW-1133">Transmembrane helix</keyword>
<dbReference type="GO" id="GO:0005886">
    <property type="term" value="C:plasma membrane"/>
    <property type="evidence" value="ECO:0007669"/>
    <property type="project" value="TreeGrafter"/>
</dbReference>
<dbReference type="PANTHER" id="PTHR10332:SF38">
    <property type="entry name" value="EQUILIBRATIVE NUCLEOTIDE TRANSPORTER 3-RELATED"/>
    <property type="match status" value="1"/>
</dbReference>
<name>A0A834W3V4_9FABA</name>
<keyword evidence="6" id="KW-0472">Membrane</keyword>
<dbReference type="OrthoDB" id="1856718at2759"/>